<dbReference type="RefSeq" id="XP_033691018.1">
    <property type="nucleotide sequence ID" value="XM_033819691.1"/>
</dbReference>
<evidence type="ECO:0000313" key="3">
    <source>
        <dbReference type="Proteomes" id="UP000800094"/>
    </source>
</evidence>
<feature type="chain" id="PRO_5025373303" evidence="1">
    <location>
        <begin position="17"/>
        <end position="124"/>
    </location>
</feature>
<protein>
    <submittedName>
        <fullName evidence="2">Uncharacterized protein</fullName>
    </submittedName>
</protein>
<keyword evidence="1" id="KW-0732">Signal</keyword>
<sequence length="124" mass="12778">MKLLPTLLFTLGVATASPIAEPAADAEALGLVSDGVTIQSRGCGTISATGSNVASMLQGDQQCHTLSKAIKNYKVGQGCTCMFFTAPSCDMGGDWPRWLVGPQQGQFSVDGTKSYTCGVSIAIA</sequence>
<dbReference type="AlphaFoldDB" id="A0A6A6IZX6"/>
<proteinExistence type="predicted"/>
<dbReference type="GeneID" id="54573021"/>
<accession>A0A6A6IZX6</accession>
<name>A0A6A6IZX6_9PLEO</name>
<reference evidence="2" key="1">
    <citation type="journal article" date="2020" name="Stud. Mycol.">
        <title>101 Dothideomycetes genomes: a test case for predicting lifestyles and emergence of pathogens.</title>
        <authorList>
            <person name="Haridas S."/>
            <person name="Albert R."/>
            <person name="Binder M."/>
            <person name="Bloem J."/>
            <person name="Labutti K."/>
            <person name="Salamov A."/>
            <person name="Andreopoulos B."/>
            <person name="Baker S."/>
            <person name="Barry K."/>
            <person name="Bills G."/>
            <person name="Bluhm B."/>
            <person name="Cannon C."/>
            <person name="Castanera R."/>
            <person name="Culley D."/>
            <person name="Daum C."/>
            <person name="Ezra D."/>
            <person name="Gonzalez J."/>
            <person name="Henrissat B."/>
            <person name="Kuo A."/>
            <person name="Liang C."/>
            <person name="Lipzen A."/>
            <person name="Lutzoni F."/>
            <person name="Magnuson J."/>
            <person name="Mondo S."/>
            <person name="Nolan M."/>
            <person name="Ohm R."/>
            <person name="Pangilinan J."/>
            <person name="Park H.-J."/>
            <person name="Ramirez L."/>
            <person name="Alfaro M."/>
            <person name="Sun H."/>
            <person name="Tritt A."/>
            <person name="Yoshinaga Y."/>
            <person name="Zwiers L.-H."/>
            <person name="Turgeon B."/>
            <person name="Goodwin S."/>
            <person name="Spatafora J."/>
            <person name="Crous P."/>
            <person name="Grigoriev I."/>
        </authorList>
    </citation>
    <scope>NUCLEOTIDE SEQUENCE</scope>
    <source>
        <strain evidence="2">CBS 122368</strain>
    </source>
</reference>
<evidence type="ECO:0000313" key="2">
    <source>
        <dbReference type="EMBL" id="KAF2256014.1"/>
    </source>
</evidence>
<organism evidence="2 3">
    <name type="scientific">Trematosphaeria pertusa</name>
    <dbReference type="NCBI Taxonomy" id="390896"/>
    <lineage>
        <taxon>Eukaryota</taxon>
        <taxon>Fungi</taxon>
        <taxon>Dikarya</taxon>
        <taxon>Ascomycota</taxon>
        <taxon>Pezizomycotina</taxon>
        <taxon>Dothideomycetes</taxon>
        <taxon>Pleosporomycetidae</taxon>
        <taxon>Pleosporales</taxon>
        <taxon>Massarineae</taxon>
        <taxon>Trematosphaeriaceae</taxon>
        <taxon>Trematosphaeria</taxon>
    </lineage>
</organism>
<dbReference type="Proteomes" id="UP000800094">
    <property type="component" value="Unassembled WGS sequence"/>
</dbReference>
<keyword evidence="3" id="KW-1185">Reference proteome</keyword>
<evidence type="ECO:0000256" key="1">
    <source>
        <dbReference type="SAM" id="SignalP"/>
    </source>
</evidence>
<dbReference type="EMBL" id="ML987189">
    <property type="protein sequence ID" value="KAF2256014.1"/>
    <property type="molecule type" value="Genomic_DNA"/>
</dbReference>
<gene>
    <name evidence="2" type="ORF">BU26DRAFT_13283</name>
</gene>
<feature type="signal peptide" evidence="1">
    <location>
        <begin position="1"/>
        <end position="16"/>
    </location>
</feature>